<keyword evidence="5" id="KW-1185">Reference proteome</keyword>
<dbReference type="InterPro" id="IPR036388">
    <property type="entry name" value="WH-like_DNA-bd_sf"/>
</dbReference>
<dbReference type="Pfam" id="PF00196">
    <property type="entry name" value="GerE"/>
    <property type="match status" value="1"/>
</dbReference>
<proteinExistence type="predicted"/>
<dbReference type="GO" id="GO:0003677">
    <property type="term" value="F:DNA binding"/>
    <property type="evidence" value="ECO:0007669"/>
    <property type="project" value="UniProtKB-KW"/>
</dbReference>
<keyword evidence="2" id="KW-0238">DNA-binding</keyword>
<dbReference type="RefSeq" id="WP_096465366.1">
    <property type="nucleotide sequence ID" value="NZ_AP017312.1"/>
</dbReference>
<dbReference type="PROSITE" id="PS00622">
    <property type="entry name" value="HTH_LUXR_1"/>
    <property type="match status" value="1"/>
</dbReference>
<dbReference type="PANTHER" id="PTHR44688">
    <property type="entry name" value="DNA-BINDING TRANSCRIPTIONAL ACTIVATOR DEVR_DOSR"/>
    <property type="match status" value="1"/>
</dbReference>
<keyword evidence="1" id="KW-0805">Transcription regulation</keyword>
<dbReference type="PRINTS" id="PR00038">
    <property type="entry name" value="HTHLUXR"/>
</dbReference>
<dbReference type="SUPFAM" id="SSF46894">
    <property type="entry name" value="C-terminal effector domain of the bipartite response regulators"/>
    <property type="match status" value="1"/>
</dbReference>
<evidence type="ECO:0000256" key="1">
    <source>
        <dbReference type="ARBA" id="ARBA00023015"/>
    </source>
</evidence>
<keyword evidence="3" id="KW-0804">Transcription</keyword>
<dbReference type="Gene3D" id="3.30.450.40">
    <property type="match status" value="1"/>
</dbReference>
<accession>A0A0U4WGC9</accession>
<dbReference type="AlphaFoldDB" id="A0A0U4WGC9"/>
<dbReference type="InterPro" id="IPR000792">
    <property type="entry name" value="Tscrpt_reg_LuxR_C"/>
</dbReference>
<reference evidence="4 5" key="1">
    <citation type="submission" date="2015-12" db="EMBL/GenBank/DDBJ databases">
        <title>Genome sequence of Aneurinibacillus soli.</title>
        <authorList>
            <person name="Lee J.S."/>
            <person name="Lee K.C."/>
            <person name="Kim K.K."/>
            <person name="Lee B.W."/>
        </authorList>
    </citation>
    <scope>NUCLEOTIDE SEQUENCE [LARGE SCALE GENOMIC DNA]</scope>
    <source>
        <strain evidence="4 5">CB4</strain>
    </source>
</reference>
<dbReference type="SMART" id="SM00421">
    <property type="entry name" value="HTH_LUXR"/>
    <property type="match status" value="1"/>
</dbReference>
<dbReference type="InterPro" id="IPR029016">
    <property type="entry name" value="GAF-like_dom_sf"/>
</dbReference>
<evidence type="ECO:0000256" key="3">
    <source>
        <dbReference type="ARBA" id="ARBA00023163"/>
    </source>
</evidence>
<evidence type="ECO:0000313" key="4">
    <source>
        <dbReference type="EMBL" id="BAU27771.1"/>
    </source>
</evidence>
<evidence type="ECO:0000256" key="2">
    <source>
        <dbReference type="ARBA" id="ARBA00023125"/>
    </source>
</evidence>
<name>A0A0U4WGC9_9BACL</name>
<dbReference type="OrthoDB" id="2612750at2"/>
<dbReference type="PANTHER" id="PTHR44688:SF16">
    <property type="entry name" value="DNA-BINDING TRANSCRIPTIONAL ACTIVATOR DEVR_DOSR"/>
    <property type="match status" value="1"/>
</dbReference>
<dbReference type="EMBL" id="AP017312">
    <property type="protein sequence ID" value="BAU27771.1"/>
    <property type="molecule type" value="Genomic_DNA"/>
</dbReference>
<dbReference type="SUPFAM" id="SSF55781">
    <property type="entry name" value="GAF domain-like"/>
    <property type="match status" value="1"/>
</dbReference>
<organism evidence="4 5">
    <name type="scientific">Aneurinibacillus soli</name>
    <dbReference type="NCBI Taxonomy" id="1500254"/>
    <lineage>
        <taxon>Bacteria</taxon>
        <taxon>Bacillati</taxon>
        <taxon>Bacillota</taxon>
        <taxon>Bacilli</taxon>
        <taxon>Bacillales</taxon>
        <taxon>Paenibacillaceae</taxon>
        <taxon>Aneurinibacillus group</taxon>
        <taxon>Aneurinibacillus</taxon>
    </lineage>
</organism>
<dbReference type="Proteomes" id="UP000217696">
    <property type="component" value="Chromosome"/>
</dbReference>
<dbReference type="PROSITE" id="PS50043">
    <property type="entry name" value="HTH_LUXR_2"/>
    <property type="match status" value="1"/>
</dbReference>
<sequence>MQLTHTDYINVLSAVEELASKQMSTDIDSYRREVLSVLSEILGFNRSLFWLVDDQQHLVDPILLNIDKKSLEEYNHYFYQLDILGPFYRRNKQQIQQIEDVTSFNEYLHSEYYHSFMKKYAFLDEMGIYLKYDGALIGVIGLLRDQDEEKFTEKDKVKLNFLFKQIEIGFNLKSIYPGNRTMINSPLTSREKELVAYLEMGMTNKEIAKKLYVSDHTVKKHLHNLYRKYEVSNRTELLYKIPRTLL</sequence>
<dbReference type="CDD" id="cd06170">
    <property type="entry name" value="LuxR_C_like"/>
    <property type="match status" value="1"/>
</dbReference>
<dbReference type="GO" id="GO:0045892">
    <property type="term" value="P:negative regulation of DNA-templated transcription"/>
    <property type="evidence" value="ECO:0007669"/>
    <property type="project" value="UniProtKB-ARBA"/>
</dbReference>
<dbReference type="KEGG" id="asoc:CB4_01945"/>
<dbReference type="InterPro" id="IPR016032">
    <property type="entry name" value="Sig_transdc_resp-reg_C-effctor"/>
</dbReference>
<evidence type="ECO:0000313" key="5">
    <source>
        <dbReference type="Proteomes" id="UP000217696"/>
    </source>
</evidence>
<dbReference type="Gene3D" id="1.10.10.10">
    <property type="entry name" value="Winged helix-like DNA-binding domain superfamily/Winged helix DNA-binding domain"/>
    <property type="match status" value="1"/>
</dbReference>
<protein>
    <submittedName>
        <fullName evidence="4">CsgBAC operon transcriptional regulatory protein</fullName>
    </submittedName>
</protein>
<gene>
    <name evidence="4" type="primary">csgD</name>
    <name evidence="4" type="ORF">CB4_01945</name>
</gene>